<protein>
    <submittedName>
        <fullName evidence="3">YciI-like protein</fullName>
    </submittedName>
</protein>
<accession>A0AAX3FQ21</accession>
<proteinExistence type="inferred from homology"/>
<evidence type="ECO:0000313" key="3">
    <source>
        <dbReference type="EMBL" id="VEF72655.1"/>
    </source>
</evidence>
<comment type="similarity">
    <text evidence="1">Belongs to the YciI family.</text>
</comment>
<dbReference type="Proteomes" id="UP000277437">
    <property type="component" value="Chromosome"/>
</dbReference>
<dbReference type="InterPro" id="IPR005545">
    <property type="entry name" value="YCII"/>
</dbReference>
<evidence type="ECO:0000313" key="4">
    <source>
        <dbReference type="Proteomes" id="UP000277437"/>
    </source>
</evidence>
<dbReference type="SUPFAM" id="SSF54909">
    <property type="entry name" value="Dimeric alpha+beta barrel"/>
    <property type="match status" value="1"/>
</dbReference>
<sequence length="93" mass="10590">MLYAVHCFAEHFPNAFAEPRFGEHRAYWDASVCTLMSSQLFAADGVTLVGSFFVMRAQSLEQVRAFSLNDPFNKANLWKHIEVNPINVRVVNL</sequence>
<reference evidence="3 4" key="1">
    <citation type="submission" date="2018-12" db="EMBL/GenBank/DDBJ databases">
        <authorList>
            <consortium name="Pathogen Informatics"/>
        </authorList>
    </citation>
    <scope>NUCLEOTIDE SEQUENCE [LARGE SCALE GENOMIC DNA]</scope>
    <source>
        <strain evidence="3 4">NCTC7357</strain>
    </source>
</reference>
<dbReference type="EMBL" id="LR134334">
    <property type="protein sequence ID" value="VEF72655.1"/>
    <property type="molecule type" value="Genomic_DNA"/>
</dbReference>
<name>A0AAX3FQ21_9PSED</name>
<evidence type="ECO:0000259" key="2">
    <source>
        <dbReference type="Pfam" id="PF03795"/>
    </source>
</evidence>
<evidence type="ECO:0000256" key="1">
    <source>
        <dbReference type="ARBA" id="ARBA00007689"/>
    </source>
</evidence>
<organism evidence="3 4">
    <name type="scientific">Pseudomonas chlororaphis</name>
    <dbReference type="NCBI Taxonomy" id="587753"/>
    <lineage>
        <taxon>Bacteria</taxon>
        <taxon>Pseudomonadati</taxon>
        <taxon>Pseudomonadota</taxon>
        <taxon>Gammaproteobacteria</taxon>
        <taxon>Pseudomonadales</taxon>
        <taxon>Pseudomonadaceae</taxon>
        <taxon>Pseudomonas</taxon>
    </lineage>
</organism>
<dbReference type="RefSeq" id="WP_164486031.1">
    <property type="nucleotide sequence ID" value="NZ_CP118137.1"/>
</dbReference>
<gene>
    <name evidence="3" type="ORF">NCTC7357_00891</name>
</gene>
<dbReference type="Pfam" id="PF03795">
    <property type="entry name" value="YCII"/>
    <property type="match status" value="1"/>
</dbReference>
<feature type="domain" description="YCII-related" evidence="2">
    <location>
        <begin position="44"/>
        <end position="86"/>
    </location>
</feature>
<dbReference type="AlphaFoldDB" id="A0AAX3FQ21"/>
<dbReference type="Gene3D" id="3.30.70.1060">
    <property type="entry name" value="Dimeric alpha+beta barrel"/>
    <property type="match status" value="1"/>
</dbReference>
<dbReference type="InterPro" id="IPR011008">
    <property type="entry name" value="Dimeric_a/b-barrel"/>
</dbReference>